<proteinExistence type="predicted"/>
<protein>
    <recommendedName>
        <fullName evidence="3">DUF1501 domain-containing protein</fullName>
    </recommendedName>
</protein>
<evidence type="ECO:0000313" key="1">
    <source>
        <dbReference type="EMBL" id="VTR99847.1"/>
    </source>
</evidence>
<keyword evidence="2" id="KW-1185">Reference proteome</keyword>
<dbReference type="RefSeq" id="WP_162671995.1">
    <property type="nucleotide sequence ID" value="NZ_LR593886.1"/>
</dbReference>
<sequence length="485" mass="53819">MLDLPRWFASPEAAYPSRRAFLSRAGGGFGMLALADLLRAEEKSVARAEDPLAAKKPHFEAKAKSVIWLFMNGGPSQVDTWDYKPELEKRDGQELKGFDPNTGFFTGQVGPLMKSPFKFTKHGQCRKMVSDLFPHMAKHVDKMAFIHSLWSDSNNHSPALFKMNTGMARMGFPCVGSWVTYGMGSESRNLPAFCVMYDTLGRGIPKGHSLNWGAGFLPTVYQGTAFKPQGDPIDNLTRPTDITSERQRRQLDLLAKLNQKGMDKHPGEADWTARVESYELAYRMQMAAPDALDLSKETEETKKLYGIDNPKATHFAKQCLIARRLVEKGVRFVQIYSGGMENDLSWDGHNDIAKNHGGFAKETDQPIAALLEDLARKGLLDSTLVIWGGEFGRLPIVQKGNNGRDHNPHAITYWMAGGGVKGGTSYGASDEIGFKAAENRVSVNDFHATVLHLMGLDHKKLTYRHNGRDFRLTDVAGTVVKDILA</sequence>
<dbReference type="InterPro" id="IPR017850">
    <property type="entry name" value="Alkaline_phosphatase_core_sf"/>
</dbReference>
<dbReference type="SUPFAM" id="SSF53649">
    <property type="entry name" value="Alkaline phosphatase-like"/>
    <property type="match status" value="1"/>
</dbReference>
<dbReference type="KEGG" id="gms:SOIL9_83810"/>
<name>A0A6P2DG20_9BACT</name>
<dbReference type="PANTHER" id="PTHR43737:SF1">
    <property type="entry name" value="DUF1501 DOMAIN-CONTAINING PROTEIN"/>
    <property type="match status" value="1"/>
</dbReference>
<evidence type="ECO:0008006" key="3">
    <source>
        <dbReference type="Google" id="ProtNLM"/>
    </source>
</evidence>
<dbReference type="EMBL" id="LR593886">
    <property type="protein sequence ID" value="VTR99847.1"/>
    <property type="molecule type" value="Genomic_DNA"/>
</dbReference>
<dbReference type="InterPro" id="IPR010869">
    <property type="entry name" value="DUF1501"/>
</dbReference>
<dbReference type="Proteomes" id="UP000464178">
    <property type="component" value="Chromosome"/>
</dbReference>
<reference evidence="1 2" key="1">
    <citation type="submission" date="2019-05" db="EMBL/GenBank/DDBJ databases">
        <authorList>
            <consortium name="Science for Life Laboratories"/>
        </authorList>
    </citation>
    <scope>NUCLEOTIDE SEQUENCE [LARGE SCALE GENOMIC DNA]</scope>
    <source>
        <strain evidence="1">Soil9</strain>
    </source>
</reference>
<dbReference type="PROSITE" id="PS51318">
    <property type="entry name" value="TAT"/>
    <property type="match status" value="1"/>
</dbReference>
<organism evidence="1 2">
    <name type="scientific">Gemmata massiliana</name>
    <dbReference type="NCBI Taxonomy" id="1210884"/>
    <lineage>
        <taxon>Bacteria</taxon>
        <taxon>Pseudomonadati</taxon>
        <taxon>Planctomycetota</taxon>
        <taxon>Planctomycetia</taxon>
        <taxon>Gemmatales</taxon>
        <taxon>Gemmataceae</taxon>
        <taxon>Gemmata</taxon>
    </lineage>
</organism>
<gene>
    <name evidence="1" type="ORF">SOIL9_83810</name>
</gene>
<dbReference type="PANTHER" id="PTHR43737">
    <property type="entry name" value="BLL7424 PROTEIN"/>
    <property type="match status" value="1"/>
</dbReference>
<dbReference type="InterPro" id="IPR006311">
    <property type="entry name" value="TAT_signal"/>
</dbReference>
<dbReference type="AlphaFoldDB" id="A0A6P2DG20"/>
<accession>A0A6P2DG20</accession>
<evidence type="ECO:0000313" key="2">
    <source>
        <dbReference type="Proteomes" id="UP000464178"/>
    </source>
</evidence>
<dbReference type="Pfam" id="PF07394">
    <property type="entry name" value="DUF1501"/>
    <property type="match status" value="1"/>
</dbReference>
<dbReference type="Gene3D" id="3.40.720.10">
    <property type="entry name" value="Alkaline Phosphatase, subunit A"/>
    <property type="match status" value="1"/>
</dbReference>